<dbReference type="Gene3D" id="4.10.60.10">
    <property type="entry name" value="Zinc finger, CCHC-type"/>
    <property type="match status" value="1"/>
</dbReference>
<accession>T1GLK1</accession>
<keyword evidence="11" id="KW-1185">Reference proteome</keyword>
<dbReference type="EnsemblMetazoa" id="MESCA004408-RA">
    <property type="protein sequence ID" value="MESCA004408-PA"/>
    <property type="gene ID" value="MESCA004408"/>
</dbReference>
<dbReference type="InterPro" id="IPR052115">
    <property type="entry name" value="NEXT_complex_subunit_ZCCHC8"/>
</dbReference>
<dbReference type="InterPro" id="IPR006568">
    <property type="entry name" value="PSP_pro-rich"/>
</dbReference>
<evidence type="ECO:0000256" key="3">
    <source>
        <dbReference type="ARBA" id="ARBA00022723"/>
    </source>
</evidence>
<evidence type="ECO:0000256" key="7">
    <source>
        <dbReference type="PROSITE-ProRule" id="PRU00047"/>
    </source>
</evidence>
<dbReference type="Pfam" id="PF04046">
    <property type="entry name" value="PSP"/>
    <property type="match status" value="1"/>
</dbReference>
<dbReference type="AlphaFoldDB" id="T1GLK1"/>
<feature type="compositionally biased region" description="Acidic residues" evidence="8">
    <location>
        <begin position="15"/>
        <end position="47"/>
    </location>
</feature>
<evidence type="ECO:0000256" key="4">
    <source>
        <dbReference type="ARBA" id="ARBA00022771"/>
    </source>
</evidence>
<evidence type="ECO:0000313" key="11">
    <source>
        <dbReference type="Proteomes" id="UP000015102"/>
    </source>
</evidence>
<feature type="compositionally biased region" description="Basic and acidic residues" evidence="8">
    <location>
        <begin position="347"/>
        <end position="360"/>
    </location>
</feature>
<evidence type="ECO:0000256" key="5">
    <source>
        <dbReference type="ARBA" id="ARBA00022833"/>
    </source>
</evidence>
<evidence type="ECO:0000256" key="2">
    <source>
        <dbReference type="ARBA" id="ARBA00007497"/>
    </source>
</evidence>
<keyword evidence="3" id="KW-0479">Metal-binding</keyword>
<dbReference type="InterPro" id="IPR001878">
    <property type="entry name" value="Znf_CCHC"/>
</dbReference>
<dbReference type="PANTHER" id="PTHR13316:SF0">
    <property type="entry name" value="ZINC FINGER CCHC DOMAIN-CONTAINING PROTEIN 8"/>
    <property type="match status" value="1"/>
</dbReference>
<sequence length="448" mass="50440">MNENLAETAPRTPEEEGEIIELDDTAPEEPENPEEIEIEDSDVEESETNSNEIICKISFSSKENFNSFKNIFKKSIGNAVDVDFVESEESNELTITKVPELSFLIDTTPVADKVKIPSYKRCFKDVFNGEVPENVSEENDAAPMKNSANVCFNCSSADHSIKDCPEEKDLDRIRKAKKEMLAKKDSYKLTRYHVDANQAYADLEPGKISSELSKALGLKKKELPSFFFRMRLFGYPEGWLKAAEIHDSGISMITGTNGETRNNIEDSVQYDEAKIISFPGFNESPGSDYHDDFKYFNVPKWDKKFSRETFIENLGSKVIQSSTVPKRAKIEFPVGPEEVNDEDENMDKESETSDDKKDEADPSSPNPTEENEEQPKTPISNKASISVDLGTPLLKFSPYDSLPPGSNFQVGVSDVINFENLPDSTGSYEKMEKIIKKVRNEVKRLNSC</sequence>
<name>T1GLK1_MEGSC</name>
<evidence type="ECO:0000259" key="9">
    <source>
        <dbReference type="PROSITE" id="PS50158"/>
    </source>
</evidence>
<keyword evidence="4 7" id="KW-0863">Zinc-finger</keyword>
<dbReference type="Proteomes" id="UP000015102">
    <property type="component" value="Unassembled WGS sequence"/>
</dbReference>
<dbReference type="GO" id="GO:0003723">
    <property type="term" value="F:RNA binding"/>
    <property type="evidence" value="ECO:0007669"/>
    <property type="project" value="TreeGrafter"/>
</dbReference>
<evidence type="ECO:0000256" key="8">
    <source>
        <dbReference type="SAM" id="MobiDB-lite"/>
    </source>
</evidence>
<feature type="region of interest" description="Disordered" evidence="8">
    <location>
        <begin position="1"/>
        <end position="49"/>
    </location>
</feature>
<dbReference type="STRING" id="36166.T1GLK1"/>
<dbReference type="HOGENOM" id="CLU_611513_0_0_1"/>
<evidence type="ECO:0000256" key="6">
    <source>
        <dbReference type="ARBA" id="ARBA00023242"/>
    </source>
</evidence>
<feature type="domain" description="CCHC-type" evidence="9">
    <location>
        <begin position="151"/>
        <end position="166"/>
    </location>
</feature>
<reference evidence="11" key="1">
    <citation type="submission" date="2013-02" db="EMBL/GenBank/DDBJ databases">
        <authorList>
            <person name="Hughes D."/>
        </authorList>
    </citation>
    <scope>NUCLEOTIDE SEQUENCE</scope>
    <source>
        <strain>Durham</strain>
        <strain evidence="11">NC isolate 2 -- Noor lab</strain>
    </source>
</reference>
<dbReference type="OMA" id="MFYRLRV"/>
<evidence type="ECO:0000256" key="1">
    <source>
        <dbReference type="ARBA" id="ARBA00004642"/>
    </source>
</evidence>
<dbReference type="GO" id="GO:0005654">
    <property type="term" value="C:nucleoplasm"/>
    <property type="evidence" value="ECO:0007669"/>
    <property type="project" value="UniProtKB-SubCell"/>
</dbReference>
<comment type="similarity">
    <text evidence="2">Belongs to the ZCCHC8 family.</text>
</comment>
<dbReference type="GO" id="GO:0071013">
    <property type="term" value="C:catalytic step 2 spliceosome"/>
    <property type="evidence" value="ECO:0007669"/>
    <property type="project" value="TreeGrafter"/>
</dbReference>
<protein>
    <recommendedName>
        <fullName evidence="9">CCHC-type domain-containing protein</fullName>
    </recommendedName>
</protein>
<dbReference type="SMART" id="SM00581">
    <property type="entry name" value="PSP"/>
    <property type="match status" value="1"/>
</dbReference>
<feature type="region of interest" description="Disordered" evidence="8">
    <location>
        <begin position="329"/>
        <end position="384"/>
    </location>
</feature>
<keyword evidence="5" id="KW-0862">Zinc</keyword>
<dbReference type="PROSITE" id="PS50158">
    <property type="entry name" value="ZF_CCHC"/>
    <property type="match status" value="1"/>
</dbReference>
<comment type="subcellular location">
    <subcellularLocation>
        <location evidence="1">Nucleus</location>
        <location evidence="1">Nucleoplasm</location>
    </subcellularLocation>
</comment>
<evidence type="ECO:0000313" key="10">
    <source>
        <dbReference type="EnsemblMetazoa" id="MESCA004408-PA"/>
    </source>
</evidence>
<keyword evidence="6" id="KW-0539">Nucleus</keyword>
<dbReference type="PANTHER" id="PTHR13316">
    <property type="entry name" value="ZINC FINGER, CCHC DOMAIN CONTAINING 8"/>
    <property type="match status" value="1"/>
</dbReference>
<organism evidence="10 11">
    <name type="scientific">Megaselia scalaris</name>
    <name type="common">Humpbacked fly</name>
    <name type="synonym">Phora scalaris</name>
    <dbReference type="NCBI Taxonomy" id="36166"/>
    <lineage>
        <taxon>Eukaryota</taxon>
        <taxon>Metazoa</taxon>
        <taxon>Ecdysozoa</taxon>
        <taxon>Arthropoda</taxon>
        <taxon>Hexapoda</taxon>
        <taxon>Insecta</taxon>
        <taxon>Pterygota</taxon>
        <taxon>Neoptera</taxon>
        <taxon>Endopterygota</taxon>
        <taxon>Diptera</taxon>
        <taxon>Brachycera</taxon>
        <taxon>Muscomorpha</taxon>
        <taxon>Platypezoidea</taxon>
        <taxon>Phoridae</taxon>
        <taxon>Megaseliini</taxon>
        <taxon>Megaselia</taxon>
    </lineage>
</organism>
<dbReference type="EMBL" id="CAQQ02027747">
    <property type="status" value="NOT_ANNOTATED_CDS"/>
    <property type="molecule type" value="Genomic_DNA"/>
</dbReference>
<proteinExistence type="inferred from homology"/>
<dbReference type="GO" id="GO:0008270">
    <property type="term" value="F:zinc ion binding"/>
    <property type="evidence" value="ECO:0007669"/>
    <property type="project" value="UniProtKB-KW"/>
</dbReference>
<reference evidence="10" key="2">
    <citation type="submission" date="2015-06" db="UniProtKB">
        <authorList>
            <consortium name="EnsemblMetazoa"/>
        </authorList>
    </citation>
    <scope>IDENTIFICATION</scope>
</reference>